<dbReference type="Gene3D" id="1.20.1280.50">
    <property type="match status" value="1"/>
</dbReference>
<gene>
    <name evidence="3" type="ORF">SORBI_3009G105400</name>
</gene>
<dbReference type="InterPro" id="IPR053781">
    <property type="entry name" value="F-box_AtFBL13-like"/>
</dbReference>
<dbReference type="CDD" id="cd22160">
    <property type="entry name" value="F-box_AtFBL13-like"/>
    <property type="match status" value="1"/>
</dbReference>
<evidence type="ECO:0000259" key="2">
    <source>
        <dbReference type="PROSITE" id="PS50181"/>
    </source>
</evidence>
<feature type="region of interest" description="Disordered" evidence="1">
    <location>
        <begin position="84"/>
        <end position="107"/>
    </location>
</feature>
<name>A0A1B6P7P2_SORBI</name>
<sequence>MELEDAVRKRARASGVVGGSAAGGPDRLSSLPDCLLHTIMSFLKARQAVQTCVLSTRWRHLWRSVPCLDIDFDEFNSKAPVIRLSSSDDSSSSDSDTSDSDSDRLQPRPFNKHFTKYKDWEDFEDFAVILMSRCNIAQLDSFRLHIDQTRAPVFSNRLAARWLCRAMKYCTPDHASKLGLSSGPWRLKRLHLCHVLLDDHFVKRVSSVCRSLEDLELDDCRCEIQSITSDSLKTLVLKNCECRSLSEIISPTLKTLVIDGGSNTDACMLIILAPALTYLHLAVDVYNFRGGFSLNEVPSVAKAFIHLQHHKYNYSGGSKLEGDQFKLLCSISNSTNFKLSGVGTRVLGKEPRFQEFKNLRSLFLDRCDLSDDFKTLVFFLWGSPILEKLTLQCCEFPKCSSKKKRMPMCNSISSSELRGLDLLCENLKVEIIYNDGHGPHLIRLLQRVLVNLSKNNIKLTKVN</sequence>
<dbReference type="InterPro" id="IPR055411">
    <property type="entry name" value="LRR_FXL15/At3g58940/PEG3-like"/>
</dbReference>
<dbReference type="InterPro" id="IPR036047">
    <property type="entry name" value="F-box-like_dom_sf"/>
</dbReference>
<dbReference type="AlphaFoldDB" id="A0A1B6P7P2"/>
<dbReference type="eggNOG" id="ENOG502SU4B">
    <property type="taxonomic scope" value="Eukaryota"/>
</dbReference>
<accession>A0A1B6P7P2</accession>
<dbReference type="PANTHER" id="PTHR34223:SF27">
    <property type="entry name" value="F-BOX DOMAIN-CONTAINING PROTEIN"/>
    <property type="match status" value="1"/>
</dbReference>
<reference evidence="3 4" key="1">
    <citation type="journal article" date="2009" name="Nature">
        <title>The Sorghum bicolor genome and the diversification of grasses.</title>
        <authorList>
            <person name="Paterson A.H."/>
            <person name="Bowers J.E."/>
            <person name="Bruggmann R."/>
            <person name="Dubchak I."/>
            <person name="Grimwood J."/>
            <person name="Gundlach H."/>
            <person name="Haberer G."/>
            <person name="Hellsten U."/>
            <person name="Mitros T."/>
            <person name="Poliakov A."/>
            <person name="Schmutz J."/>
            <person name="Spannagl M."/>
            <person name="Tang H."/>
            <person name="Wang X."/>
            <person name="Wicker T."/>
            <person name="Bharti A.K."/>
            <person name="Chapman J."/>
            <person name="Feltus F.A."/>
            <person name="Gowik U."/>
            <person name="Grigoriev I.V."/>
            <person name="Lyons E."/>
            <person name="Maher C.A."/>
            <person name="Martis M."/>
            <person name="Narechania A."/>
            <person name="Otillar R.P."/>
            <person name="Penning B.W."/>
            <person name="Salamov A.A."/>
            <person name="Wang Y."/>
            <person name="Zhang L."/>
            <person name="Carpita N.C."/>
            <person name="Freeling M."/>
            <person name="Gingle A.R."/>
            <person name="Hash C.T."/>
            <person name="Keller B."/>
            <person name="Klein P."/>
            <person name="Kresovich S."/>
            <person name="McCann M.C."/>
            <person name="Ming R."/>
            <person name="Peterson D.G."/>
            <person name="Mehboob-ur-Rahman"/>
            <person name="Ware D."/>
            <person name="Westhoff P."/>
            <person name="Mayer K.F."/>
            <person name="Messing J."/>
            <person name="Rokhsar D.S."/>
        </authorList>
    </citation>
    <scope>NUCLEOTIDE SEQUENCE [LARGE SCALE GENOMIC DNA]</scope>
    <source>
        <strain evidence="4">cv. BTx623</strain>
    </source>
</reference>
<dbReference type="OrthoDB" id="586540at2759"/>
<dbReference type="InterPro" id="IPR032675">
    <property type="entry name" value="LRR_dom_sf"/>
</dbReference>
<dbReference type="EMBL" id="CM000768">
    <property type="protein sequence ID" value="KXG21770.1"/>
    <property type="molecule type" value="Genomic_DNA"/>
</dbReference>
<dbReference type="OMA" id="RIGIANE"/>
<dbReference type="Pfam" id="PF00646">
    <property type="entry name" value="F-box"/>
    <property type="match status" value="1"/>
</dbReference>
<dbReference type="Gramene" id="KXG21770">
    <property type="protein sequence ID" value="KXG21770"/>
    <property type="gene ID" value="SORBI_3009G105400"/>
</dbReference>
<dbReference type="SUPFAM" id="SSF81383">
    <property type="entry name" value="F-box domain"/>
    <property type="match status" value="1"/>
</dbReference>
<dbReference type="Proteomes" id="UP000000768">
    <property type="component" value="Chromosome 9"/>
</dbReference>
<dbReference type="InterPro" id="IPR053197">
    <property type="entry name" value="F-box_SCFL_complex_component"/>
</dbReference>
<dbReference type="PROSITE" id="PS50181">
    <property type="entry name" value="FBOX"/>
    <property type="match status" value="1"/>
</dbReference>
<protein>
    <recommendedName>
        <fullName evidence="2">F-box domain-containing protein</fullName>
    </recommendedName>
</protein>
<proteinExistence type="predicted"/>
<dbReference type="Pfam" id="PF24758">
    <property type="entry name" value="LRR_At5g56370"/>
    <property type="match status" value="1"/>
</dbReference>
<evidence type="ECO:0000256" key="1">
    <source>
        <dbReference type="SAM" id="MobiDB-lite"/>
    </source>
</evidence>
<dbReference type="PANTHER" id="PTHR34223">
    <property type="entry name" value="OS11G0201299 PROTEIN"/>
    <property type="match status" value="1"/>
</dbReference>
<reference evidence="4" key="2">
    <citation type="journal article" date="2018" name="Plant J.">
        <title>The Sorghum bicolor reference genome: improved assembly, gene annotations, a transcriptome atlas, and signatures of genome organization.</title>
        <authorList>
            <person name="McCormick R.F."/>
            <person name="Truong S.K."/>
            <person name="Sreedasyam A."/>
            <person name="Jenkins J."/>
            <person name="Shu S."/>
            <person name="Sims D."/>
            <person name="Kennedy M."/>
            <person name="Amirebrahimi M."/>
            <person name="Weers B.D."/>
            <person name="McKinley B."/>
            <person name="Mattison A."/>
            <person name="Morishige D.T."/>
            <person name="Grimwood J."/>
            <person name="Schmutz J."/>
            <person name="Mullet J.E."/>
        </authorList>
    </citation>
    <scope>NUCLEOTIDE SEQUENCE [LARGE SCALE GENOMIC DNA]</scope>
    <source>
        <strain evidence="4">cv. BTx623</strain>
    </source>
</reference>
<keyword evidence="4" id="KW-1185">Reference proteome</keyword>
<organism evidence="3 4">
    <name type="scientific">Sorghum bicolor</name>
    <name type="common">Sorghum</name>
    <name type="synonym">Sorghum vulgare</name>
    <dbReference type="NCBI Taxonomy" id="4558"/>
    <lineage>
        <taxon>Eukaryota</taxon>
        <taxon>Viridiplantae</taxon>
        <taxon>Streptophyta</taxon>
        <taxon>Embryophyta</taxon>
        <taxon>Tracheophyta</taxon>
        <taxon>Spermatophyta</taxon>
        <taxon>Magnoliopsida</taxon>
        <taxon>Liliopsida</taxon>
        <taxon>Poales</taxon>
        <taxon>Poaceae</taxon>
        <taxon>PACMAD clade</taxon>
        <taxon>Panicoideae</taxon>
        <taxon>Andropogonodae</taxon>
        <taxon>Andropogoneae</taxon>
        <taxon>Sorghinae</taxon>
        <taxon>Sorghum</taxon>
    </lineage>
</organism>
<dbReference type="Gene3D" id="3.80.10.10">
    <property type="entry name" value="Ribonuclease Inhibitor"/>
    <property type="match status" value="1"/>
</dbReference>
<evidence type="ECO:0000313" key="3">
    <source>
        <dbReference type="EMBL" id="KXG21770.1"/>
    </source>
</evidence>
<evidence type="ECO:0000313" key="4">
    <source>
        <dbReference type="Proteomes" id="UP000000768"/>
    </source>
</evidence>
<dbReference type="InterPro" id="IPR001810">
    <property type="entry name" value="F-box_dom"/>
</dbReference>
<feature type="compositionally biased region" description="Low complexity" evidence="1">
    <location>
        <begin position="85"/>
        <end position="95"/>
    </location>
</feature>
<dbReference type="SUPFAM" id="SSF52047">
    <property type="entry name" value="RNI-like"/>
    <property type="match status" value="1"/>
</dbReference>
<feature type="domain" description="F-box" evidence="2">
    <location>
        <begin position="25"/>
        <end position="75"/>
    </location>
</feature>
<dbReference type="STRING" id="4558.A0A1B6P7P2"/>
<dbReference type="InParanoid" id="A0A1B6P7P2"/>
<dbReference type="FunFam" id="1.20.1280.50:FF:000063">
    <property type="entry name" value="F-box domain containing protein, expressed"/>
    <property type="match status" value="1"/>
</dbReference>